<proteinExistence type="inferred from homology"/>
<comment type="similarity">
    <text evidence="1">Belongs to the type-B carboxylesterase/lipase family.</text>
</comment>
<name>A0A0N5C1Z1_STREA</name>
<dbReference type="PRINTS" id="PR00878">
    <property type="entry name" value="CHOLNESTRASE"/>
</dbReference>
<evidence type="ECO:0000256" key="1">
    <source>
        <dbReference type="ARBA" id="ARBA00005964"/>
    </source>
</evidence>
<evidence type="ECO:0000313" key="8">
    <source>
        <dbReference type="Proteomes" id="UP000046392"/>
    </source>
</evidence>
<dbReference type="SUPFAM" id="SSF53474">
    <property type="entry name" value="alpha/beta-Hydrolases"/>
    <property type="match status" value="1"/>
</dbReference>
<evidence type="ECO:0000256" key="4">
    <source>
        <dbReference type="ARBA" id="ARBA00023157"/>
    </source>
</evidence>
<dbReference type="WBParaSite" id="SPAL_0001200900.1">
    <property type="protein sequence ID" value="SPAL_0001200900.1"/>
    <property type="gene ID" value="SPAL_0001200900"/>
</dbReference>
<dbReference type="Pfam" id="PF00135">
    <property type="entry name" value="COesterase"/>
    <property type="match status" value="1"/>
</dbReference>
<protein>
    <submittedName>
        <fullName evidence="9">Acetylcholinesterase</fullName>
    </submittedName>
</protein>
<keyword evidence="4" id="KW-1015">Disulfide bond</keyword>
<dbReference type="AlphaFoldDB" id="A0A0N5C1Z1"/>
<dbReference type="InterPro" id="IPR002018">
    <property type="entry name" value="CarbesteraseB"/>
</dbReference>
<keyword evidence="6" id="KW-0732">Signal</keyword>
<organism evidence="8 9">
    <name type="scientific">Strongyloides papillosus</name>
    <name type="common">Intestinal threadworm</name>
    <dbReference type="NCBI Taxonomy" id="174720"/>
    <lineage>
        <taxon>Eukaryota</taxon>
        <taxon>Metazoa</taxon>
        <taxon>Ecdysozoa</taxon>
        <taxon>Nematoda</taxon>
        <taxon>Chromadorea</taxon>
        <taxon>Rhabditida</taxon>
        <taxon>Tylenchina</taxon>
        <taxon>Panagrolaimomorpha</taxon>
        <taxon>Strongyloidoidea</taxon>
        <taxon>Strongyloididae</taxon>
        <taxon>Strongyloides</taxon>
    </lineage>
</organism>
<dbReference type="ESTHER" id="strea-a0a0n5c1z1">
    <property type="family name" value="Cholinesterase-like"/>
</dbReference>
<dbReference type="GO" id="GO:0005886">
    <property type="term" value="C:plasma membrane"/>
    <property type="evidence" value="ECO:0007669"/>
    <property type="project" value="TreeGrafter"/>
</dbReference>
<evidence type="ECO:0000256" key="6">
    <source>
        <dbReference type="SAM" id="SignalP"/>
    </source>
</evidence>
<dbReference type="InterPro" id="IPR050654">
    <property type="entry name" value="AChE-related_enzymes"/>
</dbReference>
<dbReference type="GO" id="GO:0005615">
    <property type="term" value="C:extracellular space"/>
    <property type="evidence" value="ECO:0007669"/>
    <property type="project" value="TreeGrafter"/>
</dbReference>
<dbReference type="InterPro" id="IPR000997">
    <property type="entry name" value="Cholinesterase"/>
</dbReference>
<feature type="chain" id="PRO_5005895213" evidence="6">
    <location>
        <begin position="17"/>
        <end position="612"/>
    </location>
</feature>
<dbReference type="PANTHER" id="PTHR43918">
    <property type="entry name" value="ACETYLCHOLINESTERASE"/>
    <property type="match status" value="1"/>
</dbReference>
<accession>A0A0N5C1Z1</accession>
<evidence type="ECO:0000313" key="9">
    <source>
        <dbReference type="WBParaSite" id="SPAL_0001200900.1"/>
    </source>
</evidence>
<dbReference type="Gene3D" id="3.40.50.1820">
    <property type="entry name" value="alpha/beta hydrolase"/>
    <property type="match status" value="1"/>
</dbReference>
<evidence type="ECO:0000256" key="3">
    <source>
        <dbReference type="ARBA" id="ARBA00022801"/>
    </source>
</evidence>
<keyword evidence="2" id="KW-0719">Serine esterase</keyword>
<keyword evidence="8" id="KW-1185">Reference proteome</keyword>
<keyword evidence="3" id="KW-0378">Hydrolase</keyword>
<feature type="compositionally biased region" description="Low complexity" evidence="5">
    <location>
        <begin position="585"/>
        <end position="594"/>
    </location>
</feature>
<evidence type="ECO:0000259" key="7">
    <source>
        <dbReference type="Pfam" id="PF00135"/>
    </source>
</evidence>
<dbReference type="GO" id="GO:0003990">
    <property type="term" value="F:acetylcholinesterase activity"/>
    <property type="evidence" value="ECO:0007669"/>
    <property type="project" value="TreeGrafter"/>
</dbReference>
<dbReference type="PANTHER" id="PTHR43918:SF4">
    <property type="entry name" value="CARBOXYLIC ESTER HYDROLASE"/>
    <property type="match status" value="1"/>
</dbReference>
<evidence type="ECO:0000256" key="2">
    <source>
        <dbReference type="ARBA" id="ARBA00022487"/>
    </source>
</evidence>
<dbReference type="InterPro" id="IPR029058">
    <property type="entry name" value="AB_hydrolase_fold"/>
</dbReference>
<sequence>MKYFILLLSIISLILCGKSKDKNKSKDKLVETPFGKILGKKITIKKEEVSEFLGIPYAYPPIGAYRFKRPIPLKEPAWKDTFNAIHKATACPQIIKLLNFKDYDELLPHNGTIESCLKLNMWVPKGKNLPVLVVLHDGFYSIRTASVDRYYGAYLALKSKSIVITFNFRLGFFGFAYLGGGQIIPGNMGLLDQQMALKWIRTAIESFGGNKNSITLIGFGSGGSSVSAHLFSDSSCGLFNRAIMSSGTITNPLNTMLPRYSELNTRRVALRLDCKGDDRQILACLQERPTMRILRAAQDVFQPVNYPIPYKFLPVTIDNLFFKGNLTEKIRRNKFNKNVDLMIGITPDEASLLMATELVTNSSSYNCNFFPSLPLSDKRNLCNMNATSFKEVVRLARIMLDLIPSEAKELFELYNDIPGLTYTQKSVRLLSDVLFNCEIYKFAVIYSEASSSNVYFYENRKRFSLSKWPSWTGVLQGDEINYIFAHPFRHPNRYNKKNLKDEQKYSEALISLIREFSKSGHPSNKGKKFKGPQETRALILDNKLDLKKLKTEYVLPLCPKVNRIIINARRRLQSGGPGTAPPSPTTTTTQATTTTKKKGILSKVKNWFKKHF</sequence>
<feature type="signal peptide" evidence="6">
    <location>
        <begin position="1"/>
        <end position="16"/>
    </location>
</feature>
<evidence type="ECO:0000256" key="5">
    <source>
        <dbReference type="SAM" id="MobiDB-lite"/>
    </source>
</evidence>
<dbReference type="Proteomes" id="UP000046392">
    <property type="component" value="Unplaced"/>
</dbReference>
<dbReference type="GO" id="GO:0006581">
    <property type="term" value="P:acetylcholine catabolic process"/>
    <property type="evidence" value="ECO:0007669"/>
    <property type="project" value="TreeGrafter"/>
</dbReference>
<dbReference type="GO" id="GO:0019695">
    <property type="term" value="P:choline metabolic process"/>
    <property type="evidence" value="ECO:0007669"/>
    <property type="project" value="TreeGrafter"/>
</dbReference>
<feature type="region of interest" description="Disordered" evidence="5">
    <location>
        <begin position="572"/>
        <end position="596"/>
    </location>
</feature>
<dbReference type="STRING" id="174720.A0A0N5C1Z1"/>
<reference evidence="9" key="1">
    <citation type="submission" date="2017-02" db="UniProtKB">
        <authorList>
            <consortium name="WormBaseParasite"/>
        </authorList>
    </citation>
    <scope>IDENTIFICATION</scope>
</reference>
<feature type="domain" description="Carboxylesterase type B" evidence="7">
    <location>
        <begin position="27"/>
        <end position="529"/>
    </location>
</feature>